<evidence type="ECO:0000313" key="7">
    <source>
        <dbReference type="Proteomes" id="UP000610124"/>
    </source>
</evidence>
<keyword evidence="3" id="KW-0479">Metal-binding</keyword>
<evidence type="ECO:0000256" key="4">
    <source>
        <dbReference type="SAM" id="MobiDB-lite"/>
    </source>
</evidence>
<reference evidence="6" key="1">
    <citation type="journal article" date="2014" name="Int. J. Syst. Evol. Microbiol.">
        <title>Complete genome sequence of Corynebacterium casei LMG S-19264T (=DSM 44701T), isolated from a smear-ripened cheese.</title>
        <authorList>
            <consortium name="US DOE Joint Genome Institute (JGI-PGF)"/>
            <person name="Walter F."/>
            <person name="Albersmeier A."/>
            <person name="Kalinowski J."/>
            <person name="Ruckert C."/>
        </authorList>
    </citation>
    <scope>NUCLEOTIDE SEQUENCE</scope>
    <source>
        <strain evidence="6">JCM 4434</strain>
    </source>
</reference>
<dbReference type="Pfam" id="PF03171">
    <property type="entry name" value="2OG-FeII_Oxy"/>
    <property type="match status" value="1"/>
</dbReference>
<sequence length="356" mass="38665">MSHMTQQYTPISGTGISGTGSTPEAHPEALPVIDLSLADGTPEDRRRLHDELRAAATGVGFFQLVGHGVTQEEKAALTGAMRAFFALPEADRLAVSNLNSPHYRGYTRTGDERTGGSQDWRDQLDIGAELPPHAPGAGEPPYWWLEGPNQWPTALPELRTAALGWIDHLGTVARRLLHELLASIGARPDFYDDAFAGHPHLRLKLVRYPGTAPDGAGQGVGAHKDYGFITLLLQDTVGGLQVERPDGTFLDVPPLDGAFVVNLGELLEVATDGYLKATSHRVVSPAGARERFSVPFFYNPRLDAHIEPLDFPLAHHAPGATEDPANPLFADFGFNEWKGYTRAHPEVTRRHHAALA</sequence>
<keyword evidence="3" id="KW-0408">Iron</keyword>
<dbReference type="PROSITE" id="PS51471">
    <property type="entry name" value="FE2OG_OXY"/>
    <property type="match status" value="1"/>
</dbReference>
<gene>
    <name evidence="6" type="ORF">GCM10010502_13260</name>
</gene>
<dbReference type="AlphaFoldDB" id="A0A8H9HHF8"/>
<comment type="similarity">
    <text evidence="3">Belongs to the iron/ascorbate-dependent oxidoreductase family.</text>
</comment>
<accession>A0A8H9HHF8</accession>
<evidence type="ECO:0000256" key="3">
    <source>
        <dbReference type="RuleBase" id="RU003682"/>
    </source>
</evidence>
<dbReference type="InterPro" id="IPR027443">
    <property type="entry name" value="IPNS-like_sf"/>
</dbReference>
<dbReference type="Proteomes" id="UP000610124">
    <property type="component" value="Unassembled WGS sequence"/>
</dbReference>
<dbReference type="EMBL" id="BMUB01000002">
    <property type="protein sequence ID" value="GGU63581.1"/>
    <property type="molecule type" value="Genomic_DNA"/>
</dbReference>
<dbReference type="PRINTS" id="PR00682">
    <property type="entry name" value="IPNSYNTHASE"/>
</dbReference>
<evidence type="ECO:0000259" key="5">
    <source>
        <dbReference type="PROSITE" id="PS51471"/>
    </source>
</evidence>
<dbReference type="InterPro" id="IPR050231">
    <property type="entry name" value="Iron_ascorbate_oxido_reductase"/>
</dbReference>
<feature type="compositionally biased region" description="Low complexity" evidence="4">
    <location>
        <begin position="9"/>
        <end position="23"/>
    </location>
</feature>
<keyword evidence="3" id="KW-0560">Oxidoreductase</keyword>
<keyword evidence="2" id="KW-0045">Antibiotic biosynthesis</keyword>
<dbReference type="Pfam" id="PF14226">
    <property type="entry name" value="DIOX_N"/>
    <property type="match status" value="1"/>
</dbReference>
<comment type="caution">
    <text evidence="6">The sequence shown here is derived from an EMBL/GenBank/DDBJ whole genome shotgun (WGS) entry which is preliminary data.</text>
</comment>
<proteinExistence type="inferred from homology"/>
<feature type="region of interest" description="Disordered" evidence="4">
    <location>
        <begin position="1"/>
        <end position="27"/>
    </location>
</feature>
<feature type="domain" description="Fe2OG dioxygenase" evidence="5">
    <location>
        <begin position="199"/>
        <end position="300"/>
    </location>
</feature>
<dbReference type="SUPFAM" id="SSF51197">
    <property type="entry name" value="Clavaminate synthase-like"/>
    <property type="match status" value="1"/>
</dbReference>
<dbReference type="GO" id="GO:0046872">
    <property type="term" value="F:metal ion binding"/>
    <property type="evidence" value="ECO:0007669"/>
    <property type="project" value="UniProtKB-KW"/>
</dbReference>
<comment type="pathway">
    <text evidence="1">Antibiotic biosynthesis.</text>
</comment>
<dbReference type="InterPro" id="IPR044861">
    <property type="entry name" value="IPNS-like_FE2OG_OXY"/>
</dbReference>
<dbReference type="InterPro" id="IPR026992">
    <property type="entry name" value="DIOX_N"/>
</dbReference>
<evidence type="ECO:0000256" key="1">
    <source>
        <dbReference type="ARBA" id="ARBA00004792"/>
    </source>
</evidence>
<dbReference type="InterPro" id="IPR005123">
    <property type="entry name" value="Oxoglu/Fe-dep_dioxygenase_dom"/>
</dbReference>
<reference evidence="6" key="2">
    <citation type="submission" date="2020-09" db="EMBL/GenBank/DDBJ databases">
        <authorList>
            <person name="Sun Q."/>
            <person name="Ohkuma M."/>
        </authorList>
    </citation>
    <scope>NUCLEOTIDE SEQUENCE</scope>
    <source>
        <strain evidence="6">JCM 4434</strain>
    </source>
</reference>
<evidence type="ECO:0000256" key="2">
    <source>
        <dbReference type="ARBA" id="ARBA00023194"/>
    </source>
</evidence>
<dbReference type="PANTHER" id="PTHR47990">
    <property type="entry name" value="2-OXOGLUTARATE (2OG) AND FE(II)-DEPENDENT OXYGENASE SUPERFAMILY PROTEIN-RELATED"/>
    <property type="match status" value="1"/>
</dbReference>
<evidence type="ECO:0000313" key="6">
    <source>
        <dbReference type="EMBL" id="GGU63581.1"/>
    </source>
</evidence>
<organism evidence="6 7">
    <name type="scientific">Kitasatospora aureofaciens</name>
    <name type="common">Streptomyces aureofaciens</name>
    <dbReference type="NCBI Taxonomy" id="1894"/>
    <lineage>
        <taxon>Bacteria</taxon>
        <taxon>Bacillati</taxon>
        <taxon>Actinomycetota</taxon>
        <taxon>Actinomycetes</taxon>
        <taxon>Kitasatosporales</taxon>
        <taxon>Streptomycetaceae</taxon>
        <taxon>Kitasatospora</taxon>
    </lineage>
</organism>
<protein>
    <submittedName>
        <fullName evidence="6">2-oxobutyrate oxidase</fullName>
    </submittedName>
</protein>
<dbReference type="GO" id="GO:0017000">
    <property type="term" value="P:antibiotic biosynthetic process"/>
    <property type="evidence" value="ECO:0007669"/>
    <property type="project" value="UniProtKB-KW"/>
</dbReference>
<name>A0A8H9HHF8_KITAU</name>
<dbReference type="Gene3D" id="2.60.120.330">
    <property type="entry name" value="B-lactam Antibiotic, Isopenicillin N Synthase, Chain"/>
    <property type="match status" value="1"/>
</dbReference>
<dbReference type="GO" id="GO:0016491">
    <property type="term" value="F:oxidoreductase activity"/>
    <property type="evidence" value="ECO:0007669"/>
    <property type="project" value="UniProtKB-KW"/>
</dbReference>
<dbReference type="KEGG" id="kau:B6264_20555"/>